<keyword evidence="2" id="KW-0597">Phosphoprotein</keyword>
<dbReference type="InterPro" id="IPR009081">
    <property type="entry name" value="PP-bd_ACP"/>
</dbReference>
<dbReference type="InterPro" id="IPR042099">
    <property type="entry name" value="ANL_N_sf"/>
</dbReference>
<evidence type="ECO:0000256" key="2">
    <source>
        <dbReference type="ARBA" id="ARBA00022553"/>
    </source>
</evidence>
<dbReference type="InterPro" id="IPR020845">
    <property type="entry name" value="AMP-binding_CS"/>
</dbReference>
<dbReference type="GO" id="GO:0031177">
    <property type="term" value="F:phosphopantetheine binding"/>
    <property type="evidence" value="ECO:0007669"/>
    <property type="project" value="TreeGrafter"/>
</dbReference>
<evidence type="ECO:0000256" key="1">
    <source>
        <dbReference type="ARBA" id="ARBA00022450"/>
    </source>
</evidence>
<feature type="non-terminal residue" evidence="4">
    <location>
        <position position="1"/>
    </location>
</feature>
<dbReference type="InterPro" id="IPR025110">
    <property type="entry name" value="AMP-bd_C"/>
</dbReference>
<name>A0AAW6LY83_RHOSG</name>
<dbReference type="GO" id="GO:0009239">
    <property type="term" value="P:enterobactin biosynthetic process"/>
    <property type="evidence" value="ECO:0007669"/>
    <property type="project" value="TreeGrafter"/>
</dbReference>
<dbReference type="EMBL" id="JARDXE010000068">
    <property type="protein sequence ID" value="MDE8650082.1"/>
    <property type="molecule type" value="Genomic_DNA"/>
</dbReference>
<dbReference type="Pfam" id="PF13193">
    <property type="entry name" value="AMP-binding_C"/>
    <property type="match status" value="1"/>
</dbReference>
<dbReference type="Pfam" id="PF00501">
    <property type="entry name" value="AMP-binding"/>
    <property type="match status" value="1"/>
</dbReference>
<protein>
    <submittedName>
        <fullName evidence="4">Amino acid adenylation domain-containing protein</fullName>
    </submittedName>
</protein>
<reference evidence="4" key="1">
    <citation type="submission" date="2023-02" db="EMBL/GenBank/DDBJ databases">
        <title>A novel hydrolase synthesized by Rhodococcus erythropolis HQ is responsible for the detoxification of Zearalenone.</title>
        <authorList>
            <person name="Hu J."/>
            <person name="Xu J."/>
        </authorList>
    </citation>
    <scope>NUCLEOTIDE SEQUENCE</scope>
    <source>
        <strain evidence="4">HQ</strain>
    </source>
</reference>
<comment type="caution">
    <text evidence="4">The sequence shown here is derived from an EMBL/GenBank/DDBJ whole genome shotgun (WGS) entry which is preliminary data.</text>
</comment>
<organism evidence="4 5">
    <name type="scientific">Rhodococcus qingshengii</name>
    <dbReference type="NCBI Taxonomy" id="334542"/>
    <lineage>
        <taxon>Bacteria</taxon>
        <taxon>Bacillati</taxon>
        <taxon>Actinomycetota</taxon>
        <taxon>Actinomycetes</taxon>
        <taxon>Mycobacteriales</taxon>
        <taxon>Nocardiaceae</taxon>
        <taxon>Rhodococcus</taxon>
        <taxon>Rhodococcus erythropolis group</taxon>
    </lineage>
</organism>
<dbReference type="GO" id="GO:0043041">
    <property type="term" value="P:amino acid activation for nonribosomal peptide biosynthetic process"/>
    <property type="evidence" value="ECO:0007669"/>
    <property type="project" value="TreeGrafter"/>
</dbReference>
<dbReference type="PROSITE" id="PS00455">
    <property type="entry name" value="AMP_BINDING"/>
    <property type="match status" value="1"/>
</dbReference>
<dbReference type="SUPFAM" id="SSF56801">
    <property type="entry name" value="Acetyl-CoA synthetase-like"/>
    <property type="match status" value="1"/>
</dbReference>
<dbReference type="InterPro" id="IPR029058">
    <property type="entry name" value="AB_hydrolase_fold"/>
</dbReference>
<dbReference type="FunFam" id="2.30.38.10:FF:000001">
    <property type="entry name" value="Non-ribosomal peptide synthetase PvdI"/>
    <property type="match status" value="1"/>
</dbReference>
<keyword evidence="1" id="KW-0596">Phosphopantetheine</keyword>
<dbReference type="NCBIfam" id="TIGR01733">
    <property type="entry name" value="AA-adenyl-dom"/>
    <property type="match status" value="1"/>
</dbReference>
<feature type="domain" description="Carrier" evidence="3">
    <location>
        <begin position="368"/>
        <end position="408"/>
    </location>
</feature>
<dbReference type="Pfam" id="PF00550">
    <property type="entry name" value="PP-binding"/>
    <property type="match status" value="1"/>
</dbReference>
<dbReference type="InterPro" id="IPR010071">
    <property type="entry name" value="AA_adenyl_dom"/>
</dbReference>
<dbReference type="AlphaFoldDB" id="A0AAW6LY83"/>
<evidence type="ECO:0000313" key="5">
    <source>
        <dbReference type="Proteomes" id="UP001217325"/>
    </source>
</evidence>
<dbReference type="GO" id="GO:0005829">
    <property type="term" value="C:cytosol"/>
    <property type="evidence" value="ECO:0007669"/>
    <property type="project" value="TreeGrafter"/>
</dbReference>
<dbReference type="Gene3D" id="3.40.50.1820">
    <property type="entry name" value="alpha/beta hydrolase"/>
    <property type="match status" value="1"/>
</dbReference>
<dbReference type="PROSITE" id="PS50075">
    <property type="entry name" value="CARRIER"/>
    <property type="match status" value="1"/>
</dbReference>
<dbReference type="InterPro" id="IPR000873">
    <property type="entry name" value="AMP-dep_synth/lig_dom"/>
</dbReference>
<dbReference type="GO" id="GO:0047527">
    <property type="term" value="F:2,3-dihydroxybenzoate-serine ligase activity"/>
    <property type="evidence" value="ECO:0007669"/>
    <property type="project" value="TreeGrafter"/>
</dbReference>
<dbReference type="PANTHER" id="PTHR45527">
    <property type="entry name" value="NONRIBOSOMAL PEPTIDE SYNTHETASE"/>
    <property type="match status" value="1"/>
</dbReference>
<dbReference type="Proteomes" id="UP001217325">
    <property type="component" value="Unassembled WGS sequence"/>
</dbReference>
<proteinExistence type="predicted"/>
<gene>
    <name evidence="4" type="ORF">PXH69_34565</name>
</gene>
<dbReference type="FunFam" id="3.30.300.30:FF:000010">
    <property type="entry name" value="Enterobactin synthetase component F"/>
    <property type="match status" value="1"/>
</dbReference>
<sequence>SPLRSGNTAYVIFTSGSTGRPKGVAVSHAAVVNQLRWKREVFGLDQDDAVLLKTASTFDLSVWEFWSALVSGSRLVIAKVGGQQDPQYLLDVMSVSGVSTLHVVPSMLEALAAVGGGVLPSGLRQVLAIGEALPADLARRVRVSNPGVRLFNLYGPTEAAVSVTSHEVTDGDVSSVSIGSPEWNTQLLVLDSRLHPVPVGVAGELYLSGAQLARGYHGRVDLSAERFVANPYGTAGSRMYRTGDVVSWSRSGELEYLGRSDFQVKLRGFRIELGEIEAALVAVDSVGRAVAVVHEGAHAGEMLVAYVTASSGADVDVDVVREVLSAGLPSYMVPSQILVLDEFPLNINGKIDRKLLPDPVFEKAEFRAPVTPVEEIVASVFADLLGVDRVGLDDDFFALGGNSLIATR</sequence>
<dbReference type="Gene3D" id="3.40.50.12780">
    <property type="entry name" value="N-terminal domain of ligase-like"/>
    <property type="match status" value="1"/>
</dbReference>
<feature type="non-terminal residue" evidence="4">
    <location>
        <position position="408"/>
    </location>
</feature>
<accession>A0AAW6LY83</accession>
<evidence type="ECO:0000259" key="3">
    <source>
        <dbReference type="PROSITE" id="PS50075"/>
    </source>
</evidence>
<dbReference type="InterPro" id="IPR045851">
    <property type="entry name" value="AMP-bd_C_sf"/>
</dbReference>
<dbReference type="CDD" id="cd05930">
    <property type="entry name" value="A_NRPS"/>
    <property type="match status" value="1"/>
</dbReference>
<dbReference type="PANTHER" id="PTHR45527:SF1">
    <property type="entry name" value="FATTY ACID SYNTHASE"/>
    <property type="match status" value="1"/>
</dbReference>
<dbReference type="GO" id="GO:0009366">
    <property type="term" value="C:enterobactin synthetase complex"/>
    <property type="evidence" value="ECO:0007669"/>
    <property type="project" value="TreeGrafter"/>
</dbReference>
<evidence type="ECO:0000313" key="4">
    <source>
        <dbReference type="EMBL" id="MDE8650082.1"/>
    </source>
</evidence>
<dbReference type="Gene3D" id="3.30.300.30">
    <property type="match status" value="1"/>
</dbReference>